<comment type="caution">
    <text evidence="1">The sequence shown here is derived from an EMBL/GenBank/DDBJ whole genome shotgun (WGS) entry which is preliminary data.</text>
</comment>
<dbReference type="EMBL" id="BAABCN010000017">
    <property type="protein sequence ID" value="GAA3894746.1"/>
    <property type="molecule type" value="Genomic_DNA"/>
</dbReference>
<proteinExistence type="predicted"/>
<accession>A0ABP7L7U2</accession>
<name>A0ABP7L7U2_9MICO</name>
<dbReference type="RefSeq" id="WP_345069682.1">
    <property type="nucleotide sequence ID" value="NZ_BAABCN010000017.1"/>
</dbReference>
<dbReference type="InterPro" id="IPR049457">
    <property type="entry name" value="Emfourin"/>
</dbReference>
<sequence length="92" mass="10539">MKVIVSRSGGIAGIRLTWEVQVEDQPDSSDWLALISTLPWRDSPRTAPQPDRFVYRIRCNAHDVELAEPDLAGPWRELVERVQRAHRPPPTE</sequence>
<evidence type="ECO:0000313" key="2">
    <source>
        <dbReference type="Proteomes" id="UP001501803"/>
    </source>
</evidence>
<protein>
    <submittedName>
        <fullName evidence="1">Uncharacterized protein</fullName>
    </submittedName>
</protein>
<dbReference type="Proteomes" id="UP001501803">
    <property type="component" value="Unassembled WGS sequence"/>
</dbReference>
<reference evidence="2" key="1">
    <citation type="journal article" date="2019" name="Int. J. Syst. Evol. Microbiol.">
        <title>The Global Catalogue of Microorganisms (GCM) 10K type strain sequencing project: providing services to taxonomists for standard genome sequencing and annotation.</title>
        <authorList>
            <consortium name="The Broad Institute Genomics Platform"/>
            <consortium name="The Broad Institute Genome Sequencing Center for Infectious Disease"/>
            <person name="Wu L."/>
            <person name="Ma J."/>
        </authorList>
    </citation>
    <scope>NUCLEOTIDE SEQUENCE [LARGE SCALE GENOMIC DNA]</scope>
    <source>
        <strain evidence="2">JCM 17021</strain>
    </source>
</reference>
<dbReference type="Pfam" id="PF20242">
    <property type="entry name" value="Emfourin"/>
    <property type="match status" value="1"/>
</dbReference>
<keyword evidence="2" id="KW-1185">Reference proteome</keyword>
<evidence type="ECO:0000313" key="1">
    <source>
        <dbReference type="EMBL" id="GAA3894746.1"/>
    </source>
</evidence>
<organism evidence="1 2">
    <name type="scientific">Leifsonia kafniensis</name>
    <dbReference type="NCBI Taxonomy" id="475957"/>
    <lineage>
        <taxon>Bacteria</taxon>
        <taxon>Bacillati</taxon>
        <taxon>Actinomycetota</taxon>
        <taxon>Actinomycetes</taxon>
        <taxon>Micrococcales</taxon>
        <taxon>Microbacteriaceae</taxon>
        <taxon>Leifsonia</taxon>
    </lineage>
</organism>
<gene>
    <name evidence="1" type="ORF">GCM10022381_40440</name>
</gene>